<sequence>SKWEVKDKLKNIICPEQFTIIRVSKKAETKRLILTRKEKLDGKAIKLNVFKSDLKMMATEAHADFPTPQEWAYPNEQIGDIPDCIYFEGLPCKLFALAGSNNEKPREDVLRVVFKSFGKIKNIDILMLDLYREEMVGGNLNNFLFGSLQTFEAFVQDQEYTASGKVMQSLRGMKLMFKGDDGNALACNMKVTSDRTKHFSKGAIRERRLEKQKLQELDQEREKGKKREVEEAVRKAKLKRREHRQIDRDETHPRKQQKVTAEEQQWPENMPEWEERRYLLAQRRVESIRLLTVLLNRVKVRIFLKNILILPQCPGRQSLLFWDLYLPSMVPVTASAP</sequence>
<dbReference type="CDD" id="cd12264">
    <property type="entry name" value="RRM_AKAP17A"/>
    <property type="match status" value="1"/>
</dbReference>
<reference evidence="2" key="2">
    <citation type="submission" date="2025-09" db="UniProtKB">
        <authorList>
            <consortium name="Ensembl"/>
        </authorList>
    </citation>
    <scope>IDENTIFICATION</scope>
</reference>
<keyword evidence="3" id="KW-1185">Reference proteome</keyword>
<organism evidence="2 3">
    <name type="scientific">Pelusios castaneus</name>
    <name type="common">West African mud turtle</name>
    <dbReference type="NCBI Taxonomy" id="367368"/>
    <lineage>
        <taxon>Eukaryota</taxon>
        <taxon>Metazoa</taxon>
        <taxon>Chordata</taxon>
        <taxon>Craniata</taxon>
        <taxon>Vertebrata</taxon>
        <taxon>Euteleostomi</taxon>
        <taxon>Archelosauria</taxon>
        <taxon>Testudinata</taxon>
        <taxon>Testudines</taxon>
        <taxon>Pleurodira</taxon>
        <taxon>Pelomedusidae</taxon>
        <taxon>Pelusios</taxon>
    </lineage>
</organism>
<evidence type="ECO:0000313" key="2">
    <source>
        <dbReference type="Ensembl" id="ENSPCEP00000001266.1"/>
    </source>
</evidence>
<accession>A0A8C8VE39</accession>
<protein>
    <recommendedName>
        <fullName evidence="4">RRM domain-containing protein</fullName>
    </recommendedName>
</protein>
<dbReference type="AlphaFoldDB" id="A0A8C8VE39"/>
<feature type="compositionally biased region" description="Polar residues" evidence="1">
    <location>
        <begin position="258"/>
        <end position="267"/>
    </location>
</feature>
<proteinExistence type="predicted"/>
<feature type="compositionally biased region" description="Basic and acidic residues" evidence="1">
    <location>
        <begin position="244"/>
        <end position="253"/>
    </location>
</feature>
<dbReference type="PANTHER" id="PTHR12484">
    <property type="entry name" value="B-LYMPHOCYTE ANTIGEN-RELATED"/>
    <property type="match status" value="1"/>
</dbReference>
<dbReference type="PANTHER" id="PTHR12484:SF1">
    <property type="entry name" value="A-KINASE ANCHOR PROTEIN 17B"/>
    <property type="match status" value="1"/>
</dbReference>
<reference evidence="2" key="1">
    <citation type="submission" date="2025-08" db="UniProtKB">
        <authorList>
            <consortium name="Ensembl"/>
        </authorList>
    </citation>
    <scope>IDENTIFICATION</scope>
</reference>
<feature type="region of interest" description="Disordered" evidence="1">
    <location>
        <begin position="239"/>
        <end position="267"/>
    </location>
</feature>
<evidence type="ECO:0000256" key="1">
    <source>
        <dbReference type="SAM" id="MobiDB-lite"/>
    </source>
</evidence>
<dbReference type="Proteomes" id="UP000694393">
    <property type="component" value="Unplaced"/>
</dbReference>
<evidence type="ECO:0008006" key="4">
    <source>
        <dbReference type="Google" id="ProtNLM"/>
    </source>
</evidence>
<evidence type="ECO:0000313" key="3">
    <source>
        <dbReference type="Proteomes" id="UP000694393"/>
    </source>
</evidence>
<dbReference type="Ensembl" id="ENSPCET00000001314.1">
    <property type="protein sequence ID" value="ENSPCEP00000001266.1"/>
    <property type="gene ID" value="ENSPCEG00000001063.1"/>
</dbReference>
<dbReference type="Pfam" id="PF25015">
    <property type="entry name" value="RBD_AKAP-17A"/>
    <property type="match status" value="1"/>
</dbReference>
<name>A0A8C8VE39_9SAUR</name>
<dbReference type="InterPro" id="IPR056852">
    <property type="entry name" value="AK17A/B"/>
</dbReference>